<evidence type="ECO:0000313" key="1">
    <source>
        <dbReference type="EMBL" id="KAJ2976878.1"/>
    </source>
</evidence>
<dbReference type="EMBL" id="JANJQO010000529">
    <property type="protein sequence ID" value="KAJ2976878.1"/>
    <property type="molecule type" value="Genomic_DNA"/>
</dbReference>
<protein>
    <submittedName>
        <fullName evidence="1">Dyp-type peroxidase</fullName>
        <ecNumber evidence="1">1.11.1.7</ecNumber>
    </submittedName>
</protein>
<name>A0ACC1NEP4_9HYPO</name>
<organism evidence="1 2">
    <name type="scientific">Zarea fungicola</name>
    <dbReference type="NCBI Taxonomy" id="93591"/>
    <lineage>
        <taxon>Eukaryota</taxon>
        <taxon>Fungi</taxon>
        <taxon>Dikarya</taxon>
        <taxon>Ascomycota</taxon>
        <taxon>Pezizomycotina</taxon>
        <taxon>Sordariomycetes</taxon>
        <taxon>Hypocreomycetidae</taxon>
        <taxon>Hypocreales</taxon>
        <taxon>Cordycipitaceae</taxon>
        <taxon>Zarea</taxon>
    </lineage>
</organism>
<sequence>MWFKTLLTFVAVQAAAQSNPFRPPGPNDVRSPCPGLNSLANHGEKYTLLGDIKAKNPGFIPHNGRKITVPMVVDAFKEAMNVGADFVTAAGTIALQANPGLFSTSFDLNDVKKHNFPLEHDASLSRQDAFFNRDQSFDNDVWSQTLSHFEGLDTATIQAASDARWARENDSLAINPSVVFGARQLVVSLTETALYLSALGDPVSGAAPVPFIKSFFEQEKLPFDLGWTKPDQETNLATLGAMVSLLQLANPGAVPEGLNLGTGTVRDVFNLIDPVTGKLTTVTCALLGLC</sequence>
<evidence type="ECO:0000313" key="2">
    <source>
        <dbReference type="Proteomes" id="UP001143910"/>
    </source>
</evidence>
<reference evidence="1" key="1">
    <citation type="submission" date="2022-08" db="EMBL/GenBank/DDBJ databases">
        <title>Genome Sequence of Lecanicillium fungicola.</title>
        <authorList>
            <person name="Buettner E."/>
        </authorList>
    </citation>
    <scope>NUCLEOTIDE SEQUENCE</scope>
    <source>
        <strain evidence="1">Babe33</strain>
    </source>
</reference>
<comment type="caution">
    <text evidence="1">The sequence shown here is derived from an EMBL/GenBank/DDBJ whole genome shotgun (WGS) entry which is preliminary data.</text>
</comment>
<proteinExistence type="predicted"/>
<keyword evidence="1" id="KW-0575">Peroxidase</keyword>
<dbReference type="EC" id="1.11.1.7" evidence="1"/>
<dbReference type="Proteomes" id="UP001143910">
    <property type="component" value="Unassembled WGS sequence"/>
</dbReference>
<accession>A0ACC1NEP4</accession>
<gene>
    <name evidence="1" type="ORF">NQ176_g4690</name>
</gene>
<keyword evidence="2" id="KW-1185">Reference proteome</keyword>
<keyword evidence="1" id="KW-0560">Oxidoreductase</keyword>